<organism evidence="1 2">
    <name type="scientific">Trifolium medium</name>
    <dbReference type="NCBI Taxonomy" id="97028"/>
    <lineage>
        <taxon>Eukaryota</taxon>
        <taxon>Viridiplantae</taxon>
        <taxon>Streptophyta</taxon>
        <taxon>Embryophyta</taxon>
        <taxon>Tracheophyta</taxon>
        <taxon>Spermatophyta</taxon>
        <taxon>Magnoliopsida</taxon>
        <taxon>eudicotyledons</taxon>
        <taxon>Gunneridae</taxon>
        <taxon>Pentapetalae</taxon>
        <taxon>rosids</taxon>
        <taxon>fabids</taxon>
        <taxon>Fabales</taxon>
        <taxon>Fabaceae</taxon>
        <taxon>Papilionoideae</taxon>
        <taxon>50 kb inversion clade</taxon>
        <taxon>NPAAA clade</taxon>
        <taxon>Hologalegina</taxon>
        <taxon>IRL clade</taxon>
        <taxon>Trifolieae</taxon>
        <taxon>Trifolium</taxon>
    </lineage>
</organism>
<dbReference type="Proteomes" id="UP000265520">
    <property type="component" value="Unassembled WGS sequence"/>
</dbReference>
<evidence type="ECO:0000313" key="2">
    <source>
        <dbReference type="Proteomes" id="UP000265520"/>
    </source>
</evidence>
<dbReference type="AlphaFoldDB" id="A0A392U689"/>
<evidence type="ECO:0000313" key="1">
    <source>
        <dbReference type="EMBL" id="MCI69013.1"/>
    </source>
</evidence>
<comment type="caution">
    <text evidence="1">The sequence shown here is derived from an EMBL/GenBank/DDBJ whole genome shotgun (WGS) entry which is preliminary data.</text>
</comment>
<proteinExistence type="predicted"/>
<feature type="non-terminal residue" evidence="1">
    <location>
        <position position="1"/>
    </location>
</feature>
<keyword evidence="2" id="KW-1185">Reference proteome</keyword>
<sequence length="77" mass="8627">SVKSTYALVSNMMVTGAAVSPEEAAVFKAIWNPLKSQLCCGSFYTIEFRPKSIYIEDVQSKRTAIKFMLFVETVLKL</sequence>
<dbReference type="EMBL" id="LXQA010747412">
    <property type="protein sequence ID" value="MCI69013.1"/>
    <property type="molecule type" value="Genomic_DNA"/>
</dbReference>
<reference evidence="1 2" key="1">
    <citation type="journal article" date="2018" name="Front. Plant Sci.">
        <title>Red Clover (Trifolium pratense) and Zigzag Clover (T. medium) - A Picture of Genomic Similarities and Differences.</title>
        <authorList>
            <person name="Dluhosova J."/>
            <person name="Istvanek J."/>
            <person name="Nedelnik J."/>
            <person name="Repkova J."/>
        </authorList>
    </citation>
    <scope>NUCLEOTIDE SEQUENCE [LARGE SCALE GENOMIC DNA]</scope>
    <source>
        <strain evidence="2">cv. 10/8</strain>
        <tissue evidence="1">Leaf</tissue>
    </source>
</reference>
<name>A0A392U689_9FABA</name>
<protein>
    <submittedName>
        <fullName evidence="1">Uncharacterized protein</fullName>
    </submittedName>
</protein>
<accession>A0A392U689</accession>